<feature type="coiled-coil region" evidence="1">
    <location>
        <begin position="286"/>
        <end position="313"/>
    </location>
</feature>
<dbReference type="Pfam" id="PF03004">
    <property type="entry name" value="Transposase_24"/>
    <property type="match status" value="1"/>
</dbReference>
<reference evidence="3" key="2">
    <citation type="submission" date="2022-01" db="EMBL/GenBank/DDBJ databases">
        <authorList>
            <person name="Yamashiro T."/>
            <person name="Shiraishi A."/>
            <person name="Satake H."/>
            <person name="Nakayama K."/>
        </authorList>
    </citation>
    <scope>NUCLEOTIDE SEQUENCE</scope>
</reference>
<feature type="region of interest" description="Disordered" evidence="2">
    <location>
        <begin position="349"/>
        <end position="376"/>
    </location>
</feature>
<keyword evidence="4" id="KW-1185">Reference proteome</keyword>
<sequence>MCESYASTCPSGFLFRMKSCTKLKPGSPEAFCNLSRNEDCERGSLSDTIADGVRVIEHFLLWNLSAILLTGVRLNPQTSPETICPRTHNSISKRSRSRIISSSTLIPVYYDFLLNASVTTFALPDGGIPEVLLTYSPEIRKQTTGIRNRRNVRSGGMNEACTLYIVYRRNVNYVMFKAISEKKKIVCSKSYEPHALGTKSFARLADEEKKKTGVLPTRGTLYIMSCTKKNGSIVNATAAKVIKELLNDASTSTSNTTNDVTTSTSNTTTGPNIRLPRSKRSCVSQVPMLKAKINELEVELKDLKERQHIEMKEMKENKTAILQFMAKYKNHNSNEDFSNVLNTTNTEVANDSSSVHNPGPYGNSASTRASEHKKSDKVVTSPGAELMKLHQQFVMSGIMSDNEFWCIRKTLKTLKRDDVQLLRKFGIQFKGDSKQVRLQLPEAPFESSKIIREVFVKLLLDSFGKLSIRIERERLNVD</sequence>
<evidence type="ECO:0000313" key="3">
    <source>
        <dbReference type="EMBL" id="GJS83775.1"/>
    </source>
</evidence>
<dbReference type="SUPFAM" id="SSF140383">
    <property type="entry name" value="BSD domain-like"/>
    <property type="match status" value="1"/>
</dbReference>
<name>A0ABQ4Z145_9ASTR</name>
<accession>A0ABQ4Z145</accession>
<dbReference type="Gene3D" id="6.10.140.1200">
    <property type="match status" value="1"/>
</dbReference>
<evidence type="ECO:0000256" key="2">
    <source>
        <dbReference type="SAM" id="MobiDB-lite"/>
    </source>
</evidence>
<organism evidence="3 4">
    <name type="scientific">Tanacetum coccineum</name>
    <dbReference type="NCBI Taxonomy" id="301880"/>
    <lineage>
        <taxon>Eukaryota</taxon>
        <taxon>Viridiplantae</taxon>
        <taxon>Streptophyta</taxon>
        <taxon>Embryophyta</taxon>
        <taxon>Tracheophyta</taxon>
        <taxon>Spermatophyta</taxon>
        <taxon>Magnoliopsida</taxon>
        <taxon>eudicotyledons</taxon>
        <taxon>Gunneridae</taxon>
        <taxon>Pentapetalae</taxon>
        <taxon>asterids</taxon>
        <taxon>campanulids</taxon>
        <taxon>Asterales</taxon>
        <taxon>Asteraceae</taxon>
        <taxon>Asteroideae</taxon>
        <taxon>Anthemideae</taxon>
        <taxon>Anthemidinae</taxon>
        <taxon>Tanacetum</taxon>
    </lineage>
</organism>
<evidence type="ECO:0000256" key="1">
    <source>
        <dbReference type="SAM" id="Coils"/>
    </source>
</evidence>
<keyword evidence="1" id="KW-0175">Coiled coil</keyword>
<comment type="caution">
    <text evidence="3">The sequence shown here is derived from an EMBL/GenBank/DDBJ whole genome shotgun (WGS) entry which is preliminary data.</text>
</comment>
<evidence type="ECO:0000313" key="4">
    <source>
        <dbReference type="Proteomes" id="UP001151760"/>
    </source>
</evidence>
<dbReference type="InterPro" id="IPR035925">
    <property type="entry name" value="BSD_dom_sf"/>
</dbReference>
<dbReference type="EMBL" id="BQNB010010925">
    <property type="protein sequence ID" value="GJS83775.1"/>
    <property type="molecule type" value="Genomic_DNA"/>
</dbReference>
<dbReference type="Proteomes" id="UP001151760">
    <property type="component" value="Unassembled WGS sequence"/>
</dbReference>
<gene>
    <name evidence="3" type="ORF">Tco_0750316</name>
</gene>
<feature type="region of interest" description="Disordered" evidence="2">
    <location>
        <begin position="250"/>
        <end position="276"/>
    </location>
</feature>
<reference evidence="3" key="1">
    <citation type="journal article" date="2022" name="Int. J. Mol. Sci.">
        <title>Draft Genome of Tanacetum Coccineum: Genomic Comparison of Closely Related Tanacetum-Family Plants.</title>
        <authorList>
            <person name="Yamashiro T."/>
            <person name="Shiraishi A."/>
            <person name="Nakayama K."/>
            <person name="Satake H."/>
        </authorList>
    </citation>
    <scope>NUCLEOTIDE SEQUENCE</scope>
</reference>
<dbReference type="InterPro" id="IPR004252">
    <property type="entry name" value="Probable_transposase_24"/>
</dbReference>
<feature type="compositionally biased region" description="Low complexity" evidence="2">
    <location>
        <begin position="250"/>
        <end position="269"/>
    </location>
</feature>
<protein>
    <submittedName>
        <fullName evidence="3">Transposase, Ptta/En/Spm</fullName>
    </submittedName>
</protein>
<proteinExistence type="predicted"/>